<feature type="region of interest" description="Disordered" evidence="1">
    <location>
        <begin position="496"/>
        <end position="522"/>
    </location>
</feature>
<evidence type="ECO:0000256" key="1">
    <source>
        <dbReference type="SAM" id="MobiDB-lite"/>
    </source>
</evidence>
<accession>A0A6C0CH30</accession>
<dbReference type="AlphaFoldDB" id="A0A6C0CH30"/>
<evidence type="ECO:0000313" key="2">
    <source>
        <dbReference type="EMBL" id="QHT03482.1"/>
    </source>
</evidence>
<dbReference type="EMBL" id="MN739412">
    <property type="protein sequence ID" value="QHT03482.1"/>
    <property type="molecule type" value="Genomic_DNA"/>
</dbReference>
<proteinExistence type="predicted"/>
<reference evidence="2" key="1">
    <citation type="journal article" date="2020" name="Nature">
        <title>Giant virus diversity and host interactions through global metagenomics.</title>
        <authorList>
            <person name="Schulz F."/>
            <person name="Roux S."/>
            <person name="Paez-Espino D."/>
            <person name="Jungbluth S."/>
            <person name="Walsh D.A."/>
            <person name="Denef V.J."/>
            <person name="McMahon K.D."/>
            <person name="Konstantinidis K.T."/>
            <person name="Eloe-Fadrosh E.A."/>
            <person name="Kyrpides N.C."/>
            <person name="Woyke T."/>
        </authorList>
    </citation>
    <scope>NUCLEOTIDE SEQUENCE</scope>
    <source>
        <strain evidence="2">GVMAG-M-3300021079-18</strain>
    </source>
</reference>
<organism evidence="2">
    <name type="scientific">viral metagenome</name>
    <dbReference type="NCBI Taxonomy" id="1070528"/>
    <lineage>
        <taxon>unclassified sequences</taxon>
        <taxon>metagenomes</taxon>
        <taxon>organismal metagenomes</taxon>
    </lineage>
</organism>
<feature type="compositionally biased region" description="Polar residues" evidence="1">
    <location>
        <begin position="504"/>
        <end position="515"/>
    </location>
</feature>
<protein>
    <submittedName>
        <fullName evidence="2">Uncharacterized protein</fullName>
    </submittedName>
</protein>
<sequence length="691" mass="78700">MEPELIQLTEEQTANLAIAYEYFTSKRVILGPDGTGIDGALAALEEVKIYLIGLADMYGLSGEMRKIHSSILFEELMKFSLLSLHVYLDLMHQDVPLDFSRSDDPQGHEKIALFIFNYHVRRLQRLRVKRYLAHLFFNSPDQAEILRPEVLHVPDEDNIVEIADLTPKEALERGADYYFLRVGGLTLDTAMSKYDYDEALHIYSVVTIMENDRRVDPTDSSNLKHVGITNLTSHEDLCLMLVEKWGSLNLDPRAFVTTEGPMLPLLYENNEDPLSINHQVNFDDKVQKQLVRACCSEGIPAFELGTMRPANLLLEEYTIAQLTPTFCGSKGDHRDIYQAALYDRTASGIHIEELDEEDIVFFGLRDGVSKMIVYTIEELYHTFKNPDKTTDGSGAGYFYDPISLKKHGTNVIEWTSFSHLSVKRLMTHVLPYKKRCNWSKRLIAACQEIFQSNPDLGVIEMVQTEAFRDLRTMYRTEGPQAIPEGSENSLESRFLKAEQGGEESISQKAISSPQNEGRLAPPGNRRSVLNLLLIMFNVGSELASYDDEIDVYDEDALRRLMGSDPFRNLPQPSNTGRPQAEARDRIMDITAAAMMLGDGFYTFNRLHVLKYYDGKFHAHYDDSSYELKKYLSVLTKMAQWSLTSSLVLGGTWLMATASYYHHKLTRRWLGGTILEVDERIDESPEEQDVNQ</sequence>
<name>A0A6C0CH30_9ZZZZ</name>